<name>A0ABU3Q3E4_9SPHN</name>
<gene>
    <name evidence="3" type="ORF">RQX22_03100</name>
</gene>
<keyword evidence="1" id="KW-1133">Transmembrane helix</keyword>
<feature type="domain" description="Alpha-L-glutamate ligase-related protein ATP-grasp" evidence="2">
    <location>
        <begin position="130"/>
        <end position="367"/>
    </location>
</feature>
<feature type="transmembrane region" description="Helical" evidence="1">
    <location>
        <begin position="12"/>
        <end position="34"/>
    </location>
</feature>
<proteinExistence type="predicted"/>
<organism evidence="3 4">
    <name type="scientific">Sphingosinicella rhizophila</name>
    <dbReference type="NCBI Taxonomy" id="3050082"/>
    <lineage>
        <taxon>Bacteria</taxon>
        <taxon>Pseudomonadati</taxon>
        <taxon>Pseudomonadota</taxon>
        <taxon>Alphaproteobacteria</taxon>
        <taxon>Sphingomonadales</taxon>
        <taxon>Sphingosinicellaceae</taxon>
        <taxon>Sphingosinicella</taxon>
    </lineage>
</organism>
<dbReference type="RefSeq" id="WP_315723577.1">
    <property type="nucleotide sequence ID" value="NZ_JAVUPU010000002.1"/>
</dbReference>
<sequence>MGRFSVYRLKKAFALYPGVVAPVSADFLSQYYALRRRERLLPRALLDAVTGLLFRLWVPFRARQVARRYGLGDDWVRSAVRIGREGFADPNDLALFRIDRRQDLRCFMRRYEYAAISKRINPACWRDDCALADKILFYARAAEHDLPHPVVLATIVGGKARVASVPPGSTLAMKPADGEGGSGFRLIEWPGGDRAAFARFLEDQPGLGGSLWLVQAKMIPHQTLEQIALAALPTARITTIKDEQGNPELVTSVLRFPSLATAIVDNIKAGGLMAPIDPITGRLGPACRGKAAGEISRHPVTGGEVAGLRLPDWEAAKKLVLQAHAAAFPEYSMVGWDLAFTPDGPVFIEGNGKPCIVVAQRATGRGIGDTRFGQLVRHHLHMREVAIKP</sequence>
<keyword evidence="1" id="KW-0812">Transmembrane</keyword>
<evidence type="ECO:0000256" key="1">
    <source>
        <dbReference type="SAM" id="Phobius"/>
    </source>
</evidence>
<evidence type="ECO:0000313" key="3">
    <source>
        <dbReference type="EMBL" id="MDT9597933.1"/>
    </source>
</evidence>
<comment type="caution">
    <text evidence="3">The sequence shown here is derived from an EMBL/GenBank/DDBJ whole genome shotgun (WGS) entry which is preliminary data.</text>
</comment>
<dbReference type="SUPFAM" id="SSF56059">
    <property type="entry name" value="Glutathione synthetase ATP-binding domain-like"/>
    <property type="match status" value="1"/>
</dbReference>
<keyword evidence="4" id="KW-1185">Reference proteome</keyword>
<dbReference type="Pfam" id="PF14397">
    <property type="entry name" value="ATPgrasp_ST"/>
    <property type="match status" value="1"/>
</dbReference>
<evidence type="ECO:0000313" key="4">
    <source>
        <dbReference type="Proteomes" id="UP001259572"/>
    </source>
</evidence>
<evidence type="ECO:0000259" key="2">
    <source>
        <dbReference type="Pfam" id="PF14397"/>
    </source>
</evidence>
<reference evidence="3 4" key="1">
    <citation type="submission" date="2023-05" db="EMBL/GenBank/DDBJ databases">
        <authorList>
            <person name="Guo Y."/>
        </authorList>
    </citation>
    <scope>NUCLEOTIDE SEQUENCE [LARGE SCALE GENOMIC DNA]</scope>
    <source>
        <strain evidence="3 4">GR2756</strain>
    </source>
</reference>
<dbReference type="Gene3D" id="3.30.470.20">
    <property type="entry name" value="ATP-grasp fold, B domain"/>
    <property type="match status" value="1"/>
</dbReference>
<dbReference type="Proteomes" id="UP001259572">
    <property type="component" value="Unassembled WGS sequence"/>
</dbReference>
<keyword evidence="1" id="KW-0472">Membrane</keyword>
<dbReference type="EMBL" id="JAVUPU010000002">
    <property type="protein sequence ID" value="MDT9597933.1"/>
    <property type="molecule type" value="Genomic_DNA"/>
</dbReference>
<dbReference type="InterPro" id="IPR039523">
    <property type="entry name" value="RimK-rel_E_lig_ATP-grasp"/>
</dbReference>
<accession>A0ABU3Q3E4</accession>
<protein>
    <submittedName>
        <fullName evidence="3">Sugar-transfer associated ATP-grasp domain-containing protein</fullName>
    </submittedName>
</protein>